<dbReference type="Proteomes" id="UP000006039">
    <property type="component" value="Unassembled WGS sequence"/>
</dbReference>
<reference evidence="2" key="4">
    <citation type="journal article" date="2015" name="G3 (Bethesda)">
        <title>Genome sequences of three phytopathogenic species of the Magnaporthaceae family of fungi.</title>
        <authorList>
            <person name="Okagaki L.H."/>
            <person name="Nunes C.C."/>
            <person name="Sailsbery J."/>
            <person name="Clay B."/>
            <person name="Brown D."/>
            <person name="John T."/>
            <person name="Oh Y."/>
            <person name="Young N."/>
            <person name="Fitzgerald M."/>
            <person name="Haas B.J."/>
            <person name="Zeng Q."/>
            <person name="Young S."/>
            <person name="Adiconis X."/>
            <person name="Fan L."/>
            <person name="Levin J.Z."/>
            <person name="Mitchell T.K."/>
            <person name="Okubara P.A."/>
            <person name="Farman M.L."/>
            <person name="Kohn L.M."/>
            <person name="Birren B."/>
            <person name="Ma L.-J."/>
            <person name="Dean R.A."/>
        </authorList>
    </citation>
    <scope>NUCLEOTIDE SEQUENCE</scope>
    <source>
        <strain evidence="2">R3-111a-1</strain>
    </source>
</reference>
<protein>
    <submittedName>
        <fullName evidence="1 2">Uncharacterized protein</fullName>
    </submittedName>
</protein>
<reference evidence="3" key="1">
    <citation type="submission" date="2010-07" db="EMBL/GenBank/DDBJ databases">
        <title>The genome sequence of Gaeumannomyces graminis var. tritici strain R3-111a-1.</title>
        <authorList>
            <consortium name="The Broad Institute Genome Sequencing Platform"/>
            <person name="Ma L.-J."/>
            <person name="Dead R."/>
            <person name="Young S."/>
            <person name="Zeng Q."/>
            <person name="Koehrsen M."/>
            <person name="Alvarado L."/>
            <person name="Berlin A."/>
            <person name="Chapman S.B."/>
            <person name="Chen Z."/>
            <person name="Freedman E."/>
            <person name="Gellesch M."/>
            <person name="Goldberg J."/>
            <person name="Griggs A."/>
            <person name="Gujja S."/>
            <person name="Heilman E.R."/>
            <person name="Heiman D."/>
            <person name="Hepburn T."/>
            <person name="Howarth C."/>
            <person name="Jen D."/>
            <person name="Larson L."/>
            <person name="Mehta T."/>
            <person name="Neiman D."/>
            <person name="Pearson M."/>
            <person name="Roberts A."/>
            <person name="Saif S."/>
            <person name="Shea T."/>
            <person name="Shenoy N."/>
            <person name="Sisk P."/>
            <person name="Stolte C."/>
            <person name="Sykes S."/>
            <person name="Walk T."/>
            <person name="White J."/>
            <person name="Yandava C."/>
            <person name="Haas B."/>
            <person name="Nusbaum C."/>
            <person name="Birren B."/>
        </authorList>
    </citation>
    <scope>NUCLEOTIDE SEQUENCE [LARGE SCALE GENOMIC DNA]</scope>
    <source>
        <strain evidence="3">R3-111a-1</strain>
    </source>
</reference>
<evidence type="ECO:0000313" key="1">
    <source>
        <dbReference type="EMBL" id="EJT79160.1"/>
    </source>
</evidence>
<sequence>MWFKEDDWLCGGEVDSDGGGWDFVFCSGSEAERNGFHIDLGDYARRACVAREGRHKARSRLPRVPHSPLKAGLSPARFCTLCEGIRVRKAFSWHRC</sequence>
<gene>
    <name evidence="2" type="primary">20344706</name>
    <name evidence="1" type="ORF">GGTG_04248</name>
</gene>
<dbReference type="RefSeq" id="XP_009220305.1">
    <property type="nucleotide sequence ID" value="XM_009222041.1"/>
</dbReference>
<reference evidence="2" key="5">
    <citation type="submission" date="2018-04" db="UniProtKB">
        <authorList>
            <consortium name="EnsemblFungi"/>
        </authorList>
    </citation>
    <scope>IDENTIFICATION</scope>
    <source>
        <strain evidence="2">R3-111a-1</strain>
    </source>
</reference>
<evidence type="ECO:0000313" key="3">
    <source>
        <dbReference type="Proteomes" id="UP000006039"/>
    </source>
</evidence>
<accession>J3NSJ7</accession>
<name>J3NSJ7_GAET3</name>
<organism evidence="1">
    <name type="scientific">Gaeumannomyces tritici (strain R3-111a-1)</name>
    <name type="common">Wheat and barley take-all root rot fungus</name>
    <name type="synonym">Gaeumannomyces graminis var. tritici</name>
    <dbReference type="NCBI Taxonomy" id="644352"/>
    <lineage>
        <taxon>Eukaryota</taxon>
        <taxon>Fungi</taxon>
        <taxon>Dikarya</taxon>
        <taxon>Ascomycota</taxon>
        <taxon>Pezizomycotina</taxon>
        <taxon>Sordariomycetes</taxon>
        <taxon>Sordariomycetidae</taxon>
        <taxon>Magnaporthales</taxon>
        <taxon>Magnaporthaceae</taxon>
        <taxon>Gaeumannomyces</taxon>
    </lineage>
</organism>
<dbReference type="GeneID" id="20344706"/>
<proteinExistence type="predicted"/>
<evidence type="ECO:0000313" key="2">
    <source>
        <dbReference type="EnsemblFungi" id="EJT79160"/>
    </source>
</evidence>
<dbReference type="HOGENOM" id="CLU_2359858_0_0_1"/>
<keyword evidence="3" id="KW-1185">Reference proteome</keyword>
<reference evidence="1" key="2">
    <citation type="submission" date="2010-07" db="EMBL/GenBank/DDBJ databases">
        <authorList>
            <consortium name="The Broad Institute Genome Sequencing Platform"/>
            <consortium name="Broad Institute Genome Sequencing Center for Infectious Disease"/>
            <person name="Ma L.-J."/>
            <person name="Dead R."/>
            <person name="Young S."/>
            <person name="Zeng Q."/>
            <person name="Koehrsen M."/>
            <person name="Alvarado L."/>
            <person name="Berlin A."/>
            <person name="Chapman S.B."/>
            <person name="Chen Z."/>
            <person name="Freedman E."/>
            <person name="Gellesch M."/>
            <person name="Goldberg J."/>
            <person name="Griggs A."/>
            <person name="Gujja S."/>
            <person name="Heilman E.R."/>
            <person name="Heiman D."/>
            <person name="Hepburn T."/>
            <person name="Howarth C."/>
            <person name="Jen D."/>
            <person name="Larson L."/>
            <person name="Mehta T."/>
            <person name="Neiman D."/>
            <person name="Pearson M."/>
            <person name="Roberts A."/>
            <person name="Saif S."/>
            <person name="Shea T."/>
            <person name="Shenoy N."/>
            <person name="Sisk P."/>
            <person name="Stolte C."/>
            <person name="Sykes S."/>
            <person name="Walk T."/>
            <person name="White J."/>
            <person name="Yandava C."/>
            <person name="Haas B."/>
            <person name="Nusbaum C."/>
            <person name="Birren B."/>
        </authorList>
    </citation>
    <scope>NUCLEOTIDE SEQUENCE</scope>
    <source>
        <strain evidence="1">R3-111a-1</strain>
    </source>
</reference>
<dbReference type="AlphaFoldDB" id="J3NSJ7"/>
<reference evidence="1" key="3">
    <citation type="submission" date="2010-09" db="EMBL/GenBank/DDBJ databases">
        <title>Annotation of Gaeumannomyces graminis var. tritici R3-111a-1.</title>
        <authorList>
            <consortium name="The Broad Institute Genome Sequencing Platform"/>
            <person name="Ma L.-J."/>
            <person name="Dead R."/>
            <person name="Young S.K."/>
            <person name="Zeng Q."/>
            <person name="Gargeya S."/>
            <person name="Fitzgerald M."/>
            <person name="Haas B."/>
            <person name="Abouelleil A."/>
            <person name="Alvarado L."/>
            <person name="Arachchi H.M."/>
            <person name="Berlin A."/>
            <person name="Brown A."/>
            <person name="Chapman S.B."/>
            <person name="Chen Z."/>
            <person name="Dunbar C."/>
            <person name="Freedman E."/>
            <person name="Gearin G."/>
            <person name="Gellesch M."/>
            <person name="Goldberg J."/>
            <person name="Griggs A."/>
            <person name="Gujja S."/>
            <person name="Heiman D."/>
            <person name="Howarth C."/>
            <person name="Larson L."/>
            <person name="Lui A."/>
            <person name="MacDonald P.J.P."/>
            <person name="Mehta T."/>
            <person name="Montmayeur A."/>
            <person name="Murphy C."/>
            <person name="Neiman D."/>
            <person name="Pearson M."/>
            <person name="Priest M."/>
            <person name="Roberts A."/>
            <person name="Saif S."/>
            <person name="Shea T."/>
            <person name="Shenoy N."/>
            <person name="Sisk P."/>
            <person name="Stolte C."/>
            <person name="Sykes S."/>
            <person name="Yandava C."/>
            <person name="Wortman J."/>
            <person name="Nusbaum C."/>
            <person name="Birren B."/>
        </authorList>
    </citation>
    <scope>NUCLEOTIDE SEQUENCE</scope>
    <source>
        <strain evidence="1">R3-111a-1</strain>
    </source>
</reference>
<dbReference type="VEuPathDB" id="FungiDB:GGTG_04248"/>
<dbReference type="EMBL" id="GL385396">
    <property type="protein sequence ID" value="EJT79160.1"/>
    <property type="molecule type" value="Genomic_DNA"/>
</dbReference>
<dbReference type="EnsemblFungi" id="EJT79160">
    <property type="protein sequence ID" value="EJT79160"/>
    <property type="gene ID" value="GGTG_04248"/>
</dbReference>